<evidence type="ECO:0000313" key="3">
    <source>
        <dbReference type="Proteomes" id="UP000051957"/>
    </source>
</evidence>
<dbReference type="GeneID" id="69802872"/>
<comment type="caution">
    <text evidence="2">The sequence shown here is derived from an EMBL/GenBank/DDBJ whole genome shotgun (WGS) entry which is preliminary data.</text>
</comment>
<dbReference type="Proteomes" id="UP000051957">
    <property type="component" value="Unassembled WGS sequence"/>
</dbReference>
<gene>
    <name evidence="2" type="ORF">FC51_GL001052</name>
</gene>
<accession>A0A0R1Z5W9</accession>
<proteinExistence type="predicted"/>
<evidence type="ECO:0000256" key="1">
    <source>
        <dbReference type="SAM" id="Phobius"/>
    </source>
</evidence>
<keyword evidence="1" id="KW-1133">Transmembrane helix</keyword>
<dbReference type="AlphaFoldDB" id="A0A0R1Z5W9"/>
<sequence>MRAIIGIAGLISMAMCIGAVIFLIMGNRTVAVPLVSVGLVILIVSYGAATYISHNDKGR</sequence>
<keyword evidence="1" id="KW-0812">Transmembrane</keyword>
<dbReference type="PATRIC" id="fig|1423784.4.peg.1061"/>
<dbReference type="RefSeq" id="WP_057909806.1">
    <property type="nucleotide sequence ID" value="NZ_AZGK01000002.1"/>
</dbReference>
<keyword evidence="1" id="KW-0472">Membrane</keyword>
<feature type="transmembrane region" description="Helical" evidence="1">
    <location>
        <begin position="31"/>
        <end position="52"/>
    </location>
</feature>
<feature type="transmembrane region" description="Helical" evidence="1">
    <location>
        <begin position="7"/>
        <end position="25"/>
    </location>
</feature>
<reference evidence="2 3" key="1">
    <citation type="journal article" date="2015" name="Genome Announc.">
        <title>Expanding the biotechnology potential of lactobacilli through comparative genomics of 213 strains and associated genera.</title>
        <authorList>
            <person name="Sun Z."/>
            <person name="Harris H.M."/>
            <person name="McCann A."/>
            <person name="Guo C."/>
            <person name="Argimon S."/>
            <person name="Zhang W."/>
            <person name="Yang X."/>
            <person name="Jeffery I.B."/>
            <person name="Cooney J.C."/>
            <person name="Kagawa T.F."/>
            <person name="Liu W."/>
            <person name="Song Y."/>
            <person name="Salvetti E."/>
            <person name="Wrobel A."/>
            <person name="Rasinkangas P."/>
            <person name="Parkhill J."/>
            <person name="Rea M.C."/>
            <person name="O'Sullivan O."/>
            <person name="Ritari J."/>
            <person name="Douillard F.P."/>
            <person name="Paul Ross R."/>
            <person name="Yang R."/>
            <person name="Briner A.E."/>
            <person name="Felis G.E."/>
            <person name="de Vos W.M."/>
            <person name="Barrangou R."/>
            <person name="Klaenhammer T.R."/>
            <person name="Caufield P.W."/>
            <person name="Cui Y."/>
            <person name="Zhang H."/>
            <person name="O'Toole P.W."/>
        </authorList>
    </citation>
    <scope>NUCLEOTIDE SEQUENCE [LARGE SCALE GENOMIC DNA]</scope>
    <source>
        <strain evidence="2 3">DSM 5707</strain>
    </source>
</reference>
<protein>
    <submittedName>
        <fullName evidence="2">Uncharacterized protein</fullName>
    </submittedName>
</protein>
<evidence type="ECO:0000313" key="2">
    <source>
        <dbReference type="EMBL" id="KRM47350.1"/>
    </source>
</evidence>
<dbReference type="EMBL" id="AZGK01000002">
    <property type="protein sequence ID" value="KRM47350.1"/>
    <property type="molecule type" value="Genomic_DNA"/>
</dbReference>
<organism evidence="2 3">
    <name type="scientific">Lentilactobacillus parabuchneri DSM 5707 = NBRC 107865</name>
    <dbReference type="NCBI Taxonomy" id="1423784"/>
    <lineage>
        <taxon>Bacteria</taxon>
        <taxon>Bacillati</taxon>
        <taxon>Bacillota</taxon>
        <taxon>Bacilli</taxon>
        <taxon>Lactobacillales</taxon>
        <taxon>Lactobacillaceae</taxon>
        <taxon>Lentilactobacillus</taxon>
    </lineage>
</organism>
<name>A0A0R1Z5W9_9LACO</name>